<organism evidence="2 3">
    <name type="scientific">Galleria mellonella</name>
    <name type="common">Greater wax moth</name>
    <dbReference type="NCBI Taxonomy" id="7137"/>
    <lineage>
        <taxon>Eukaryota</taxon>
        <taxon>Metazoa</taxon>
        <taxon>Ecdysozoa</taxon>
        <taxon>Arthropoda</taxon>
        <taxon>Hexapoda</taxon>
        <taxon>Insecta</taxon>
        <taxon>Pterygota</taxon>
        <taxon>Neoptera</taxon>
        <taxon>Endopterygota</taxon>
        <taxon>Lepidoptera</taxon>
        <taxon>Glossata</taxon>
        <taxon>Ditrysia</taxon>
        <taxon>Pyraloidea</taxon>
        <taxon>Pyralidae</taxon>
        <taxon>Galleriinae</taxon>
        <taxon>Galleria</taxon>
    </lineage>
</organism>
<feature type="domain" description="MADF" evidence="1">
    <location>
        <begin position="19"/>
        <end position="112"/>
    </location>
</feature>
<dbReference type="Proteomes" id="UP001652740">
    <property type="component" value="Unplaced"/>
</dbReference>
<dbReference type="Pfam" id="PF10545">
    <property type="entry name" value="MADF_DNA_bdg"/>
    <property type="match status" value="1"/>
</dbReference>
<dbReference type="InterPro" id="IPR039353">
    <property type="entry name" value="TF_Adf1"/>
</dbReference>
<name>A0A6J1WED1_GALME</name>
<dbReference type="GeneID" id="113512100"/>
<reference evidence="3" key="1">
    <citation type="submission" date="2025-08" db="UniProtKB">
        <authorList>
            <consortium name="RefSeq"/>
        </authorList>
    </citation>
    <scope>IDENTIFICATION</scope>
    <source>
        <tissue evidence="3">Whole larvae</tissue>
    </source>
</reference>
<dbReference type="RefSeq" id="XP_026751678.1">
    <property type="nucleotide sequence ID" value="XM_026895877.3"/>
</dbReference>
<evidence type="ECO:0000313" key="3">
    <source>
        <dbReference type="RefSeq" id="XP_026751678.1"/>
    </source>
</evidence>
<dbReference type="InterPro" id="IPR006578">
    <property type="entry name" value="MADF-dom"/>
</dbReference>
<dbReference type="KEGG" id="gmw:113512100"/>
<proteinExistence type="predicted"/>
<evidence type="ECO:0000259" key="1">
    <source>
        <dbReference type="PROSITE" id="PS51029"/>
    </source>
</evidence>
<dbReference type="PROSITE" id="PS51029">
    <property type="entry name" value="MADF"/>
    <property type="match status" value="1"/>
</dbReference>
<protein>
    <submittedName>
        <fullName evidence="3">Uncharacterized protein LOC113512100 isoform X1</fullName>
    </submittedName>
</protein>
<dbReference type="AlphaFoldDB" id="A0A6J1WED1"/>
<dbReference type="InParanoid" id="A0A6J1WED1"/>
<gene>
    <name evidence="3" type="primary">LOC113512100</name>
</gene>
<accession>A0A6J1WED1</accession>
<sequence length="234" mass="27255">MLSDFAKEKVFWTRKMNLKLVKFIESKPNIWNPKHPKYTSVKSRDQTYAEFARKYGNEFTGQAVKDRWTNIRSTYANYLRKLNASRAKGDGEEYTVNWHLWEACQFLTKVNKRLKNDSAAMELNSEEIEEQEVSNINDIPVEQKEDWSSDDYQDISNNQNIKCKSIIDNLIKVFKGVQNDAFGLDNTKHGHVGRIVTKKLSEMNSYDAAMVSQKIMDILLLYNENNPQNPNNIT</sequence>
<evidence type="ECO:0000313" key="2">
    <source>
        <dbReference type="Proteomes" id="UP001652740"/>
    </source>
</evidence>
<dbReference type="PANTHER" id="PTHR12243">
    <property type="entry name" value="MADF DOMAIN TRANSCRIPTION FACTOR"/>
    <property type="match status" value="1"/>
</dbReference>
<dbReference type="GO" id="GO:0005634">
    <property type="term" value="C:nucleus"/>
    <property type="evidence" value="ECO:0007669"/>
    <property type="project" value="TreeGrafter"/>
</dbReference>
<dbReference type="GO" id="GO:0006357">
    <property type="term" value="P:regulation of transcription by RNA polymerase II"/>
    <property type="evidence" value="ECO:0007669"/>
    <property type="project" value="TreeGrafter"/>
</dbReference>
<dbReference type="OrthoDB" id="417175at2759"/>
<keyword evidence="2" id="KW-1185">Reference proteome</keyword>
<dbReference type="PANTHER" id="PTHR12243:SF67">
    <property type="entry name" value="COREPRESSOR OF PANGOLIN, ISOFORM A-RELATED"/>
    <property type="match status" value="1"/>
</dbReference>
<dbReference type="SMART" id="SM00595">
    <property type="entry name" value="MADF"/>
    <property type="match status" value="1"/>
</dbReference>
<dbReference type="GO" id="GO:0005667">
    <property type="term" value="C:transcription regulator complex"/>
    <property type="evidence" value="ECO:0007669"/>
    <property type="project" value="TreeGrafter"/>
</dbReference>